<keyword evidence="5" id="KW-0574">Periplasm</keyword>
<evidence type="ECO:0000256" key="3">
    <source>
        <dbReference type="ARBA" id="ARBA00013831"/>
    </source>
</evidence>
<name>A0ABX0M262_9BURK</name>
<dbReference type="InterPro" id="IPR023205">
    <property type="entry name" value="DsbA/DsbL"/>
</dbReference>
<comment type="caution">
    <text evidence="10">The sequence shown here is derived from an EMBL/GenBank/DDBJ whole genome shotgun (WGS) entry which is preliminary data.</text>
</comment>
<dbReference type="Proteomes" id="UP000785613">
    <property type="component" value="Unassembled WGS sequence"/>
</dbReference>
<keyword evidence="4 8" id="KW-0732">Signal</keyword>
<proteinExistence type="inferred from homology"/>
<dbReference type="RefSeq" id="WP_167228297.1">
    <property type="nucleotide sequence ID" value="NZ_VUYU01000017.1"/>
</dbReference>
<evidence type="ECO:0000256" key="1">
    <source>
        <dbReference type="ARBA" id="ARBA00004418"/>
    </source>
</evidence>
<evidence type="ECO:0000256" key="6">
    <source>
        <dbReference type="ARBA" id="ARBA00023157"/>
    </source>
</evidence>
<evidence type="ECO:0000256" key="4">
    <source>
        <dbReference type="ARBA" id="ARBA00022729"/>
    </source>
</evidence>
<comment type="subcellular location">
    <subcellularLocation>
        <location evidence="1">Periplasm</location>
    </subcellularLocation>
</comment>
<gene>
    <name evidence="10" type="ORF">F0185_22455</name>
</gene>
<evidence type="ECO:0000313" key="10">
    <source>
        <dbReference type="EMBL" id="NHZ36336.1"/>
    </source>
</evidence>
<reference evidence="10 11" key="1">
    <citation type="submission" date="2019-09" db="EMBL/GenBank/DDBJ databases">
        <title>Taxonomy of Antarctic Massilia spp.: description of Massilia rubra sp. nov., Massilia aquatica sp. nov., Massilia mucilaginosa sp. nov., Massilia frigida sp. nov. isolated from streams, lakes and regoliths.</title>
        <authorList>
            <person name="Holochova P."/>
            <person name="Sedlacek I."/>
            <person name="Kralova S."/>
            <person name="Maslanova I."/>
            <person name="Busse H.-J."/>
            <person name="Stankova E."/>
            <person name="Vrbovska V."/>
            <person name="Kovarovic V."/>
            <person name="Bartak M."/>
            <person name="Svec P."/>
            <person name="Pantucek R."/>
        </authorList>
    </citation>
    <scope>NUCLEOTIDE SEQUENCE [LARGE SCALE GENOMIC DNA]</scope>
    <source>
        <strain evidence="10 11">CCM 8692</strain>
    </source>
</reference>
<keyword evidence="11" id="KW-1185">Reference proteome</keyword>
<dbReference type="InterPro" id="IPR013766">
    <property type="entry name" value="Thioredoxin_domain"/>
</dbReference>
<comment type="similarity">
    <text evidence="2">Belongs to the thioredoxin family. DsbA subfamily.</text>
</comment>
<dbReference type="Gene3D" id="3.40.30.10">
    <property type="entry name" value="Glutaredoxin"/>
    <property type="match status" value="2"/>
</dbReference>
<feature type="chain" id="PRO_5045657086" description="Thiol:disulfide interchange protein DsbA" evidence="8">
    <location>
        <begin position="21"/>
        <end position="238"/>
    </location>
</feature>
<evidence type="ECO:0000256" key="2">
    <source>
        <dbReference type="ARBA" id="ARBA00005791"/>
    </source>
</evidence>
<keyword evidence="7" id="KW-0676">Redox-active center</keyword>
<dbReference type="InterPro" id="IPR050824">
    <property type="entry name" value="Thiol_disulfide_DsbA"/>
</dbReference>
<evidence type="ECO:0000256" key="7">
    <source>
        <dbReference type="ARBA" id="ARBA00023284"/>
    </source>
</evidence>
<sequence>MRFLRIALAVASLVATTAFASPADPKDGAEYVTLASPQPTKTVGKKVEVIEFFMYHCPACNALEPHLAEWVKKQGDNIVFRRVHFPVSGPNDPEAHLHLTLEAMGKAEEMHPKVLRAFHIERLRLNKDDAILEWIPKQGIDKAKFMEYWNSFGVLTKLKSASQVMSNYKIDGAPTLVIDGRFLTSPSSIGGANPSLVQATVYPAVQQTLDALVARVQKEKGAAAPAAPAKTTAKPAGK</sequence>
<dbReference type="CDD" id="cd03019">
    <property type="entry name" value="DsbA_DsbA"/>
    <property type="match status" value="1"/>
</dbReference>
<evidence type="ECO:0000256" key="5">
    <source>
        <dbReference type="ARBA" id="ARBA00022764"/>
    </source>
</evidence>
<dbReference type="PIRSF" id="PIRSF001488">
    <property type="entry name" value="Tdi_protein"/>
    <property type="match status" value="1"/>
</dbReference>
<dbReference type="Pfam" id="PF01323">
    <property type="entry name" value="DSBA"/>
    <property type="match status" value="1"/>
</dbReference>
<feature type="signal peptide" evidence="8">
    <location>
        <begin position="1"/>
        <end position="20"/>
    </location>
</feature>
<dbReference type="PANTHER" id="PTHR35891">
    <property type="entry name" value="THIOL:DISULFIDE INTERCHANGE PROTEIN DSBA"/>
    <property type="match status" value="1"/>
</dbReference>
<dbReference type="PANTHER" id="PTHR35891:SF3">
    <property type="entry name" value="THIOL:DISULFIDE INTERCHANGE PROTEIN DSBL"/>
    <property type="match status" value="1"/>
</dbReference>
<dbReference type="InterPro" id="IPR036249">
    <property type="entry name" value="Thioredoxin-like_sf"/>
</dbReference>
<dbReference type="PROSITE" id="PS51352">
    <property type="entry name" value="THIOREDOXIN_2"/>
    <property type="match status" value="1"/>
</dbReference>
<protein>
    <recommendedName>
        <fullName evidence="3">Thiol:disulfide interchange protein DsbA</fullName>
    </recommendedName>
</protein>
<evidence type="ECO:0000259" key="9">
    <source>
        <dbReference type="PROSITE" id="PS51352"/>
    </source>
</evidence>
<feature type="domain" description="Thioredoxin" evidence="9">
    <location>
        <begin position="12"/>
        <end position="214"/>
    </location>
</feature>
<dbReference type="SUPFAM" id="SSF52833">
    <property type="entry name" value="Thioredoxin-like"/>
    <property type="match status" value="1"/>
</dbReference>
<organism evidence="10 11">
    <name type="scientific">Massilia rubra</name>
    <dbReference type="NCBI Taxonomy" id="2607910"/>
    <lineage>
        <taxon>Bacteria</taxon>
        <taxon>Pseudomonadati</taxon>
        <taxon>Pseudomonadota</taxon>
        <taxon>Betaproteobacteria</taxon>
        <taxon>Burkholderiales</taxon>
        <taxon>Oxalobacteraceae</taxon>
        <taxon>Telluria group</taxon>
        <taxon>Massilia</taxon>
    </lineage>
</organism>
<keyword evidence="6" id="KW-1015">Disulfide bond</keyword>
<evidence type="ECO:0000256" key="8">
    <source>
        <dbReference type="SAM" id="SignalP"/>
    </source>
</evidence>
<dbReference type="EMBL" id="VUYU01000017">
    <property type="protein sequence ID" value="NHZ36336.1"/>
    <property type="molecule type" value="Genomic_DNA"/>
</dbReference>
<accession>A0ABX0M262</accession>
<evidence type="ECO:0000313" key="11">
    <source>
        <dbReference type="Proteomes" id="UP000785613"/>
    </source>
</evidence>
<dbReference type="InterPro" id="IPR001853">
    <property type="entry name" value="DSBA-like_thioredoxin_dom"/>
</dbReference>